<gene>
    <name evidence="2" type="ORF">O4J56_26625</name>
</gene>
<evidence type="ECO:0000313" key="3">
    <source>
        <dbReference type="Proteomes" id="UP001527866"/>
    </source>
</evidence>
<protein>
    <submittedName>
        <fullName evidence="2">DUF397 domain-containing protein</fullName>
    </submittedName>
</protein>
<reference evidence="2 3" key="1">
    <citation type="submission" date="2023-01" db="EMBL/GenBank/DDBJ databases">
        <title>Draft genome sequence of Nocardiopsis sp. RSe5-2 isolated from halophytes.</title>
        <authorList>
            <person name="Duangmal K."/>
            <person name="Chantavorakit T."/>
        </authorList>
    </citation>
    <scope>NUCLEOTIDE SEQUENCE [LARGE SCALE GENOMIC DNA]</scope>
    <source>
        <strain evidence="2 3">RSe5-2</strain>
    </source>
</reference>
<dbReference type="RefSeq" id="WP_270689578.1">
    <property type="nucleotide sequence ID" value="NZ_JAQFWQ010000111.1"/>
</dbReference>
<sequence length="57" mass="6292">MREWHKSTYSGEGANCVEVAEGEQTLMRDTQNRDQALLAVPASEWHAFITAAADGQL</sequence>
<organism evidence="2 3">
    <name type="scientific">Nocardiopsis endophytica</name>
    <dbReference type="NCBI Taxonomy" id="3018445"/>
    <lineage>
        <taxon>Bacteria</taxon>
        <taxon>Bacillati</taxon>
        <taxon>Actinomycetota</taxon>
        <taxon>Actinomycetes</taxon>
        <taxon>Streptosporangiales</taxon>
        <taxon>Nocardiopsidaceae</taxon>
        <taxon>Nocardiopsis</taxon>
    </lineage>
</organism>
<accession>A0ABT4UBJ3</accession>
<evidence type="ECO:0000259" key="1">
    <source>
        <dbReference type="Pfam" id="PF04149"/>
    </source>
</evidence>
<proteinExistence type="predicted"/>
<keyword evidence="3" id="KW-1185">Reference proteome</keyword>
<dbReference type="Pfam" id="PF04149">
    <property type="entry name" value="DUF397"/>
    <property type="match status" value="1"/>
</dbReference>
<name>A0ABT4UBJ3_9ACTN</name>
<comment type="caution">
    <text evidence="2">The sequence shown here is derived from an EMBL/GenBank/DDBJ whole genome shotgun (WGS) entry which is preliminary data.</text>
</comment>
<dbReference type="EMBL" id="JAQFWQ010000111">
    <property type="protein sequence ID" value="MDA2814252.1"/>
    <property type="molecule type" value="Genomic_DNA"/>
</dbReference>
<feature type="domain" description="DUF397" evidence="1">
    <location>
        <begin position="3"/>
        <end position="52"/>
    </location>
</feature>
<dbReference type="InterPro" id="IPR007278">
    <property type="entry name" value="DUF397"/>
</dbReference>
<evidence type="ECO:0000313" key="2">
    <source>
        <dbReference type="EMBL" id="MDA2814252.1"/>
    </source>
</evidence>
<dbReference type="Proteomes" id="UP001527866">
    <property type="component" value="Unassembled WGS sequence"/>
</dbReference>